<keyword evidence="2" id="KW-0732">Signal</keyword>
<feature type="signal peptide" evidence="2">
    <location>
        <begin position="1"/>
        <end position="19"/>
    </location>
</feature>
<dbReference type="AlphaFoldDB" id="A0A2B7ZDL4"/>
<evidence type="ECO:0000256" key="1">
    <source>
        <dbReference type="SAM" id="MobiDB-lite"/>
    </source>
</evidence>
<evidence type="ECO:0000313" key="3">
    <source>
        <dbReference type="EMBL" id="PGH31440.1"/>
    </source>
</evidence>
<gene>
    <name evidence="3" type="ORF">GX50_05794</name>
</gene>
<accession>A0A2B7ZDL4</accession>
<protein>
    <submittedName>
        <fullName evidence="3">Uncharacterized protein</fullName>
    </submittedName>
</protein>
<organism evidence="3 4">
    <name type="scientific">[Emmonsia] crescens</name>
    <dbReference type="NCBI Taxonomy" id="73230"/>
    <lineage>
        <taxon>Eukaryota</taxon>
        <taxon>Fungi</taxon>
        <taxon>Dikarya</taxon>
        <taxon>Ascomycota</taxon>
        <taxon>Pezizomycotina</taxon>
        <taxon>Eurotiomycetes</taxon>
        <taxon>Eurotiomycetidae</taxon>
        <taxon>Onygenales</taxon>
        <taxon>Ajellomycetaceae</taxon>
        <taxon>Emergomyces</taxon>
    </lineage>
</organism>
<name>A0A2B7ZDL4_9EURO</name>
<feature type="region of interest" description="Disordered" evidence="1">
    <location>
        <begin position="336"/>
        <end position="462"/>
    </location>
</feature>
<sequence length="475" mass="48990">MRFEYCIACCLTLVHLASAGPILQRSRNPDLSPLTKAANAVSSLPPEKAAAISAAARQERGMLFDISDVVEQRIAAYNEACVVIHDQSLSTTICSTADTPPSASPTSPSIDSPATAEHSSKDKSTRTETVVVTRQPPQTAPPQPAPPSPPGTNPPRPNDTPKPPAVMSLAAMSSKIVPVLPGTQDPDMPRAMTSTSKTATETIRASKVQNSPANTSPLSPFPFSFPWSLPLSWLPIPDIDLDINSIIAPILSTILPQATEVLARPTGTTTTIHLTKTFVKTMTMPPPETAPAPAPAPPETNPKSLQQPPPQKVNEGQMMTTTVYVTACNPAYSAAPVLGENDPSARPPPPPAQAAPTEVPSKKLAPPPSLDNPEPPKTTPPPDAPSGGDGRGGGGRGGGHDGGHGGGGRGGGGQGNGKGHDDDDKNGDGEGEGRDKGRGRGGASFRPITIKDNSRGDGGGLIGVITRAADDLLFN</sequence>
<feature type="compositionally biased region" description="Pro residues" evidence="1">
    <location>
        <begin position="138"/>
        <end position="164"/>
    </location>
</feature>
<feature type="compositionally biased region" description="Basic and acidic residues" evidence="1">
    <location>
        <begin position="418"/>
        <end position="438"/>
    </location>
</feature>
<evidence type="ECO:0000313" key="4">
    <source>
        <dbReference type="Proteomes" id="UP000226031"/>
    </source>
</evidence>
<dbReference type="STRING" id="73230.A0A2B7ZDL4"/>
<keyword evidence="4" id="KW-1185">Reference proteome</keyword>
<feature type="chain" id="PRO_5012066836" evidence="2">
    <location>
        <begin position="20"/>
        <end position="475"/>
    </location>
</feature>
<feature type="region of interest" description="Disordered" evidence="1">
    <location>
        <begin position="282"/>
        <end position="314"/>
    </location>
</feature>
<dbReference type="EMBL" id="PDND01000128">
    <property type="protein sequence ID" value="PGH31440.1"/>
    <property type="molecule type" value="Genomic_DNA"/>
</dbReference>
<feature type="region of interest" description="Disordered" evidence="1">
    <location>
        <begin position="95"/>
        <end position="166"/>
    </location>
</feature>
<reference evidence="3 4" key="1">
    <citation type="submission" date="2017-10" db="EMBL/GenBank/DDBJ databases">
        <title>Comparative genomics in systemic dimorphic fungi from Ajellomycetaceae.</title>
        <authorList>
            <person name="Munoz J.F."/>
            <person name="Mcewen J.G."/>
            <person name="Clay O.K."/>
            <person name="Cuomo C.A."/>
        </authorList>
    </citation>
    <scope>NUCLEOTIDE SEQUENCE [LARGE SCALE GENOMIC DNA]</scope>
    <source>
        <strain evidence="3 4">UAMH4076</strain>
    </source>
</reference>
<comment type="caution">
    <text evidence="3">The sequence shown here is derived from an EMBL/GenBank/DDBJ whole genome shotgun (WGS) entry which is preliminary data.</text>
</comment>
<dbReference type="Proteomes" id="UP000226031">
    <property type="component" value="Unassembled WGS sequence"/>
</dbReference>
<evidence type="ECO:0000256" key="2">
    <source>
        <dbReference type="SAM" id="SignalP"/>
    </source>
</evidence>
<feature type="compositionally biased region" description="Pro residues" evidence="1">
    <location>
        <begin position="284"/>
        <end position="300"/>
    </location>
</feature>
<feature type="compositionally biased region" description="Pro residues" evidence="1">
    <location>
        <begin position="365"/>
        <end position="384"/>
    </location>
</feature>
<proteinExistence type="predicted"/>
<feature type="compositionally biased region" description="Low complexity" evidence="1">
    <location>
        <begin position="95"/>
        <end position="116"/>
    </location>
</feature>
<feature type="compositionally biased region" description="Gly residues" evidence="1">
    <location>
        <begin position="404"/>
        <end position="417"/>
    </location>
</feature>
<feature type="compositionally biased region" description="Low complexity" evidence="1">
    <location>
        <begin position="127"/>
        <end position="137"/>
    </location>
</feature>
<feature type="compositionally biased region" description="Gly residues" evidence="1">
    <location>
        <begin position="387"/>
        <end position="397"/>
    </location>
</feature>